<evidence type="ECO:0000259" key="3">
    <source>
        <dbReference type="PROSITE" id="PS51186"/>
    </source>
</evidence>
<keyword evidence="1 4" id="KW-0808">Transferase</keyword>
<dbReference type="InterPro" id="IPR000182">
    <property type="entry name" value="GNAT_dom"/>
</dbReference>
<proteinExistence type="predicted"/>
<dbReference type="PANTHER" id="PTHR43420">
    <property type="entry name" value="ACETYLTRANSFERASE"/>
    <property type="match status" value="1"/>
</dbReference>
<keyword evidence="2" id="KW-0012">Acyltransferase</keyword>
<dbReference type="InterPro" id="IPR050680">
    <property type="entry name" value="YpeA/RimI_acetyltransf"/>
</dbReference>
<gene>
    <name evidence="4" type="ORF">BW897_21610</name>
</gene>
<name>A0A1S9TL72_BACCE</name>
<dbReference type="EMBL" id="MUAJ01000024">
    <property type="protein sequence ID" value="OOR10620.1"/>
    <property type="molecule type" value="Genomic_DNA"/>
</dbReference>
<dbReference type="CDD" id="cd04301">
    <property type="entry name" value="NAT_SF"/>
    <property type="match status" value="1"/>
</dbReference>
<dbReference type="PROSITE" id="PS51186">
    <property type="entry name" value="GNAT"/>
    <property type="match status" value="1"/>
</dbReference>
<sequence>MKIKLATLDEVNQIEILYQELFLKMSNFQPKYIKPAKQDVEFIRKTINEKDSDILIAEIDNGTVGFLLNQELITPSYKCLVEHKYAFITDIIVGTKYQNQGIGSALLLEAKKWAENRNLDYLELNVLSENIGAITLYEKQGFKDVRHTMRYEFSLKRHKEH</sequence>
<evidence type="ECO:0000256" key="1">
    <source>
        <dbReference type="ARBA" id="ARBA00022679"/>
    </source>
</evidence>
<dbReference type="RefSeq" id="WP_078205173.1">
    <property type="nucleotide sequence ID" value="NZ_MUAJ01000024.1"/>
</dbReference>
<protein>
    <submittedName>
        <fullName evidence="4">GNAT family N-acetyltransferase</fullName>
    </submittedName>
</protein>
<comment type="caution">
    <text evidence="4">The sequence shown here is derived from an EMBL/GenBank/DDBJ whole genome shotgun (WGS) entry which is preliminary data.</text>
</comment>
<organism evidence="4 5">
    <name type="scientific">Bacillus cereus</name>
    <dbReference type="NCBI Taxonomy" id="1396"/>
    <lineage>
        <taxon>Bacteria</taxon>
        <taxon>Bacillati</taxon>
        <taxon>Bacillota</taxon>
        <taxon>Bacilli</taxon>
        <taxon>Bacillales</taxon>
        <taxon>Bacillaceae</taxon>
        <taxon>Bacillus</taxon>
        <taxon>Bacillus cereus group</taxon>
    </lineage>
</organism>
<evidence type="ECO:0000313" key="5">
    <source>
        <dbReference type="Proteomes" id="UP000190906"/>
    </source>
</evidence>
<accession>A0A1S9TL72</accession>
<dbReference type="SUPFAM" id="SSF55729">
    <property type="entry name" value="Acyl-CoA N-acyltransferases (Nat)"/>
    <property type="match status" value="1"/>
</dbReference>
<evidence type="ECO:0000313" key="4">
    <source>
        <dbReference type="EMBL" id="OOR10620.1"/>
    </source>
</evidence>
<dbReference type="InterPro" id="IPR016181">
    <property type="entry name" value="Acyl_CoA_acyltransferase"/>
</dbReference>
<dbReference type="AlphaFoldDB" id="A0A1S9TL72"/>
<dbReference type="Proteomes" id="UP000190906">
    <property type="component" value="Unassembled WGS sequence"/>
</dbReference>
<evidence type="ECO:0000256" key="2">
    <source>
        <dbReference type="ARBA" id="ARBA00023315"/>
    </source>
</evidence>
<feature type="domain" description="N-acetyltransferase" evidence="3">
    <location>
        <begin position="1"/>
        <end position="160"/>
    </location>
</feature>
<reference evidence="4 5" key="1">
    <citation type="submission" date="2017-01" db="EMBL/GenBank/DDBJ databases">
        <title>Bacillus cereus isolates.</title>
        <authorList>
            <person name="Beno S.M."/>
        </authorList>
    </citation>
    <scope>NUCLEOTIDE SEQUENCE [LARGE SCALE GENOMIC DNA]</scope>
    <source>
        <strain evidence="4 5">FSL H8-0485</strain>
    </source>
</reference>
<dbReference type="Pfam" id="PF00583">
    <property type="entry name" value="Acetyltransf_1"/>
    <property type="match status" value="1"/>
</dbReference>
<dbReference type="Gene3D" id="3.40.630.30">
    <property type="match status" value="1"/>
</dbReference>
<dbReference type="GO" id="GO:0016747">
    <property type="term" value="F:acyltransferase activity, transferring groups other than amino-acyl groups"/>
    <property type="evidence" value="ECO:0007669"/>
    <property type="project" value="InterPro"/>
</dbReference>